<dbReference type="Proteomes" id="UP000805193">
    <property type="component" value="Unassembled WGS sequence"/>
</dbReference>
<evidence type="ECO:0000313" key="1">
    <source>
        <dbReference type="EMBL" id="KAG0436852.1"/>
    </source>
</evidence>
<gene>
    <name evidence="1" type="ORF">HPB47_017727</name>
</gene>
<comment type="caution">
    <text evidence="1">The sequence shown here is derived from an EMBL/GenBank/DDBJ whole genome shotgun (WGS) entry which is preliminary data.</text>
</comment>
<name>A0AC60QMQ0_IXOPE</name>
<accession>A0AC60QMQ0</accession>
<reference evidence="1 2" key="1">
    <citation type="journal article" date="2020" name="Cell">
        <title>Large-Scale Comparative Analyses of Tick Genomes Elucidate Their Genetic Diversity and Vector Capacities.</title>
        <authorList>
            <consortium name="Tick Genome and Microbiome Consortium (TIGMIC)"/>
            <person name="Jia N."/>
            <person name="Wang J."/>
            <person name="Shi W."/>
            <person name="Du L."/>
            <person name="Sun Y."/>
            <person name="Zhan W."/>
            <person name="Jiang J.F."/>
            <person name="Wang Q."/>
            <person name="Zhang B."/>
            <person name="Ji P."/>
            <person name="Bell-Sakyi L."/>
            <person name="Cui X.M."/>
            <person name="Yuan T.T."/>
            <person name="Jiang B.G."/>
            <person name="Yang W.F."/>
            <person name="Lam T.T."/>
            <person name="Chang Q.C."/>
            <person name="Ding S.J."/>
            <person name="Wang X.J."/>
            <person name="Zhu J.G."/>
            <person name="Ruan X.D."/>
            <person name="Zhao L."/>
            <person name="Wei J.T."/>
            <person name="Ye R.Z."/>
            <person name="Que T.C."/>
            <person name="Du C.H."/>
            <person name="Zhou Y.H."/>
            <person name="Cheng J.X."/>
            <person name="Dai P.F."/>
            <person name="Guo W.B."/>
            <person name="Han X.H."/>
            <person name="Huang E.J."/>
            <person name="Li L.F."/>
            <person name="Wei W."/>
            <person name="Gao Y.C."/>
            <person name="Liu J.Z."/>
            <person name="Shao H.Z."/>
            <person name="Wang X."/>
            <person name="Wang C.C."/>
            <person name="Yang T.C."/>
            <person name="Huo Q.B."/>
            <person name="Li W."/>
            <person name="Chen H.Y."/>
            <person name="Chen S.E."/>
            <person name="Zhou L.G."/>
            <person name="Ni X.B."/>
            <person name="Tian J.H."/>
            <person name="Sheng Y."/>
            <person name="Liu T."/>
            <person name="Pan Y.S."/>
            <person name="Xia L.Y."/>
            <person name="Li J."/>
            <person name="Zhao F."/>
            <person name="Cao W.C."/>
        </authorList>
    </citation>
    <scope>NUCLEOTIDE SEQUENCE [LARGE SCALE GENOMIC DNA]</scope>
    <source>
        <strain evidence="1">Iper-2018</strain>
    </source>
</reference>
<organism evidence="1 2">
    <name type="scientific">Ixodes persulcatus</name>
    <name type="common">Taiga tick</name>
    <dbReference type="NCBI Taxonomy" id="34615"/>
    <lineage>
        <taxon>Eukaryota</taxon>
        <taxon>Metazoa</taxon>
        <taxon>Ecdysozoa</taxon>
        <taxon>Arthropoda</taxon>
        <taxon>Chelicerata</taxon>
        <taxon>Arachnida</taxon>
        <taxon>Acari</taxon>
        <taxon>Parasitiformes</taxon>
        <taxon>Ixodida</taxon>
        <taxon>Ixodoidea</taxon>
        <taxon>Ixodidae</taxon>
        <taxon>Ixodinae</taxon>
        <taxon>Ixodes</taxon>
    </lineage>
</organism>
<sequence length="154" mass="17068">MEASMDPGTVSEQGPRDLTLIGCLDKLRRLVGSHDNGPPLDEVLKHLHESKSSKDIELPTRDQAKPSLWMRHRPYIGASPDALVDCQCFEKQVPEVKCPESIANFFGDNTEKTVGDIHIMKLKSTTTFFCQVQMQMGLTGCNHADGKEKTNASL</sequence>
<dbReference type="EMBL" id="JABSTQ010006672">
    <property type="protein sequence ID" value="KAG0436852.1"/>
    <property type="molecule type" value="Genomic_DNA"/>
</dbReference>
<protein>
    <submittedName>
        <fullName evidence="1">Uncharacterized protein</fullName>
    </submittedName>
</protein>
<proteinExistence type="predicted"/>
<keyword evidence="2" id="KW-1185">Reference proteome</keyword>
<evidence type="ECO:0000313" key="2">
    <source>
        <dbReference type="Proteomes" id="UP000805193"/>
    </source>
</evidence>